<dbReference type="Pfam" id="PF02518">
    <property type="entry name" value="HATPase_c"/>
    <property type="match status" value="1"/>
</dbReference>
<organism evidence="11 12">
    <name type="scientific">Pendulispora albinea</name>
    <dbReference type="NCBI Taxonomy" id="2741071"/>
    <lineage>
        <taxon>Bacteria</taxon>
        <taxon>Pseudomonadati</taxon>
        <taxon>Myxococcota</taxon>
        <taxon>Myxococcia</taxon>
        <taxon>Myxococcales</taxon>
        <taxon>Sorangiineae</taxon>
        <taxon>Pendulisporaceae</taxon>
        <taxon>Pendulispora</taxon>
    </lineage>
</organism>
<dbReference type="PROSITE" id="PS50112">
    <property type="entry name" value="PAS"/>
    <property type="match status" value="1"/>
</dbReference>
<feature type="domain" description="Histidine kinase" evidence="9">
    <location>
        <begin position="192"/>
        <end position="418"/>
    </location>
</feature>
<protein>
    <recommendedName>
        <fullName evidence="2">histidine kinase</fullName>
        <ecNumber evidence="2">2.7.13.3</ecNumber>
    </recommendedName>
</protein>
<keyword evidence="8" id="KW-0902">Two-component regulatory system</keyword>
<gene>
    <name evidence="11" type="ORF">LZC94_38165</name>
</gene>
<evidence type="ECO:0000256" key="6">
    <source>
        <dbReference type="ARBA" id="ARBA00022777"/>
    </source>
</evidence>
<dbReference type="InterPro" id="IPR003661">
    <property type="entry name" value="HisK_dim/P_dom"/>
</dbReference>
<dbReference type="CDD" id="cd00130">
    <property type="entry name" value="PAS"/>
    <property type="match status" value="1"/>
</dbReference>
<dbReference type="Pfam" id="PF00989">
    <property type="entry name" value="PAS"/>
    <property type="match status" value="1"/>
</dbReference>
<keyword evidence="3" id="KW-0597">Phosphoprotein</keyword>
<dbReference type="InterPro" id="IPR013767">
    <property type="entry name" value="PAS_fold"/>
</dbReference>
<proteinExistence type="predicted"/>
<evidence type="ECO:0000313" key="11">
    <source>
        <dbReference type="EMBL" id="WXB13648.1"/>
    </source>
</evidence>
<name>A0ABZ2LUX4_9BACT</name>
<evidence type="ECO:0000256" key="5">
    <source>
        <dbReference type="ARBA" id="ARBA00022741"/>
    </source>
</evidence>
<dbReference type="InterPro" id="IPR036097">
    <property type="entry name" value="HisK_dim/P_sf"/>
</dbReference>
<dbReference type="RefSeq" id="WP_394823262.1">
    <property type="nucleotide sequence ID" value="NZ_CP089984.1"/>
</dbReference>
<comment type="catalytic activity">
    <reaction evidence="1">
        <text>ATP + protein L-histidine = ADP + protein N-phospho-L-histidine.</text>
        <dbReference type="EC" id="2.7.13.3"/>
    </reaction>
</comment>
<dbReference type="SMART" id="SM00387">
    <property type="entry name" value="HATPase_c"/>
    <property type="match status" value="1"/>
</dbReference>
<accession>A0ABZ2LUX4</accession>
<dbReference type="PRINTS" id="PR00344">
    <property type="entry name" value="BCTRLSENSOR"/>
</dbReference>
<dbReference type="PANTHER" id="PTHR43065:SF50">
    <property type="entry name" value="HISTIDINE KINASE"/>
    <property type="match status" value="1"/>
</dbReference>
<dbReference type="InterPro" id="IPR036890">
    <property type="entry name" value="HATPase_C_sf"/>
</dbReference>
<dbReference type="PROSITE" id="PS50109">
    <property type="entry name" value="HIS_KIN"/>
    <property type="match status" value="1"/>
</dbReference>
<dbReference type="SUPFAM" id="SSF55874">
    <property type="entry name" value="ATPase domain of HSP90 chaperone/DNA topoisomerase II/histidine kinase"/>
    <property type="match status" value="1"/>
</dbReference>
<keyword evidence="12" id="KW-1185">Reference proteome</keyword>
<evidence type="ECO:0000256" key="7">
    <source>
        <dbReference type="ARBA" id="ARBA00022840"/>
    </source>
</evidence>
<dbReference type="InterPro" id="IPR035965">
    <property type="entry name" value="PAS-like_dom_sf"/>
</dbReference>
<dbReference type="Gene3D" id="1.10.287.130">
    <property type="match status" value="1"/>
</dbReference>
<dbReference type="InterPro" id="IPR003594">
    <property type="entry name" value="HATPase_dom"/>
</dbReference>
<evidence type="ECO:0000256" key="8">
    <source>
        <dbReference type="ARBA" id="ARBA00023012"/>
    </source>
</evidence>
<evidence type="ECO:0000313" key="12">
    <source>
        <dbReference type="Proteomes" id="UP001370348"/>
    </source>
</evidence>
<dbReference type="EC" id="2.7.13.3" evidence="2"/>
<dbReference type="SMART" id="SM00091">
    <property type="entry name" value="PAS"/>
    <property type="match status" value="1"/>
</dbReference>
<dbReference type="Gene3D" id="3.30.565.10">
    <property type="entry name" value="Histidine kinase-like ATPase, C-terminal domain"/>
    <property type="match status" value="1"/>
</dbReference>
<dbReference type="SUPFAM" id="SSF55785">
    <property type="entry name" value="PYP-like sensor domain (PAS domain)"/>
    <property type="match status" value="1"/>
</dbReference>
<dbReference type="CDD" id="cd00082">
    <property type="entry name" value="HisKA"/>
    <property type="match status" value="1"/>
</dbReference>
<dbReference type="EMBL" id="CP089984">
    <property type="protein sequence ID" value="WXB13648.1"/>
    <property type="molecule type" value="Genomic_DNA"/>
</dbReference>
<sequence>MQGGRMQMAWLDGQEIEGPGIRNVRIPAPPPEARLLSGFFRVAFEQTNDAMLAVGSDGRVLDANASACLFFELSREQLLRATVHELIRPDALGAIGGAMGAGGALGLGVTAASPPSAEGTAGEGSVFPAVCTRESAIVRGDGTERGAEVTLRSHVVPDVHLLVMRDRAERRGPTAHLLRADRLSTFGMLAAGVAHEINNPLMYAMTNLRSVLRRIPELEACARTGARADLVDALEEMGRMLATADEGIERVGTLVRDLRISSRESDQRERIDVRSILESCLNIAHGEIRQRARVVRDYADISNVEGNSGRLGQVFLNLLVNAAQAIPEQRVGGEIRVVTRSFDDACIAVEIHDNGLGIEPHMIHRIFEPFFTTKAAGEGTGLGLYIARAIVHEMGGRIEAESNKGLGTMVRVVLPQAPQVTTATTGPR</sequence>
<evidence type="ECO:0000259" key="10">
    <source>
        <dbReference type="PROSITE" id="PS50112"/>
    </source>
</evidence>
<dbReference type="SUPFAM" id="SSF47384">
    <property type="entry name" value="Homodimeric domain of signal transducing histidine kinase"/>
    <property type="match status" value="1"/>
</dbReference>
<dbReference type="InterPro" id="IPR005467">
    <property type="entry name" value="His_kinase_dom"/>
</dbReference>
<evidence type="ECO:0000256" key="3">
    <source>
        <dbReference type="ARBA" id="ARBA00022553"/>
    </source>
</evidence>
<dbReference type="InterPro" id="IPR004358">
    <property type="entry name" value="Sig_transdc_His_kin-like_C"/>
</dbReference>
<evidence type="ECO:0000256" key="1">
    <source>
        <dbReference type="ARBA" id="ARBA00000085"/>
    </source>
</evidence>
<dbReference type="PANTHER" id="PTHR43065">
    <property type="entry name" value="SENSOR HISTIDINE KINASE"/>
    <property type="match status" value="1"/>
</dbReference>
<keyword evidence="6" id="KW-0418">Kinase</keyword>
<keyword evidence="4" id="KW-0808">Transferase</keyword>
<keyword evidence="7 11" id="KW-0067">ATP-binding</keyword>
<reference evidence="11 12" key="1">
    <citation type="submission" date="2021-12" db="EMBL/GenBank/DDBJ databases">
        <title>Discovery of the Pendulisporaceae a myxobacterial family with distinct sporulation behavior and unique specialized metabolism.</title>
        <authorList>
            <person name="Garcia R."/>
            <person name="Popoff A."/>
            <person name="Bader C.D."/>
            <person name="Loehr J."/>
            <person name="Walesch S."/>
            <person name="Walt C."/>
            <person name="Boldt J."/>
            <person name="Bunk B."/>
            <person name="Haeckl F.J.F.P.J."/>
            <person name="Gunesch A.P."/>
            <person name="Birkelbach J."/>
            <person name="Nuebel U."/>
            <person name="Pietschmann T."/>
            <person name="Bach T."/>
            <person name="Mueller R."/>
        </authorList>
    </citation>
    <scope>NUCLEOTIDE SEQUENCE [LARGE SCALE GENOMIC DNA]</scope>
    <source>
        <strain evidence="11 12">MSr11954</strain>
    </source>
</reference>
<evidence type="ECO:0000259" key="9">
    <source>
        <dbReference type="PROSITE" id="PS50109"/>
    </source>
</evidence>
<feature type="domain" description="PAS" evidence="10">
    <location>
        <begin position="36"/>
        <end position="90"/>
    </location>
</feature>
<dbReference type="InterPro" id="IPR000014">
    <property type="entry name" value="PAS"/>
</dbReference>
<evidence type="ECO:0000256" key="4">
    <source>
        <dbReference type="ARBA" id="ARBA00022679"/>
    </source>
</evidence>
<evidence type="ECO:0000256" key="2">
    <source>
        <dbReference type="ARBA" id="ARBA00012438"/>
    </source>
</evidence>
<dbReference type="Proteomes" id="UP001370348">
    <property type="component" value="Chromosome"/>
</dbReference>
<dbReference type="GO" id="GO:0005524">
    <property type="term" value="F:ATP binding"/>
    <property type="evidence" value="ECO:0007669"/>
    <property type="project" value="UniProtKB-KW"/>
</dbReference>
<dbReference type="Gene3D" id="3.30.450.20">
    <property type="entry name" value="PAS domain"/>
    <property type="match status" value="1"/>
</dbReference>
<keyword evidence="5" id="KW-0547">Nucleotide-binding</keyword>